<name>A0A8J3IA59_9CHLR</name>
<dbReference type="PANTHER" id="PTHR38588">
    <property type="entry name" value="BLL0334 PROTEIN"/>
    <property type="match status" value="1"/>
</dbReference>
<evidence type="ECO:0008006" key="3">
    <source>
        <dbReference type="Google" id="ProtNLM"/>
    </source>
</evidence>
<evidence type="ECO:0000313" key="2">
    <source>
        <dbReference type="Proteomes" id="UP000612362"/>
    </source>
</evidence>
<dbReference type="InterPro" id="IPR023393">
    <property type="entry name" value="START-like_dom_sf"/>
</dbReference>
<dbReference type="Proteomes" id="UP000612362">
    <property type="component" value="Unassembled WGS sequence"/>
</dbReference>
<gene>
    <name evidence="1" type="ORF">KSX_82260</name>
</gene>
<dbReference type="EMBL" id="BNJF01000007">
    <property type="protein sequence ID" value="GHO50063.1"/>
    <property type="molecule type" value="Genomic_DNA"/>
</dbReference>
<sequence>MKLNGTHKFKAASSQVFKGILNPAVLQSSIPGCQSIEFLDANRIQAYVTTPIPGLKGPYGIVINITRVQEPNFIELQIQRKGTGGSVNGLCQINITDEAGGAVLAYDANAELEGPVALANNPIGQGAVKNTLATIFKNLDNAIA</sequence>
<dbReference type="RefSeq" id="WP_220199130.1">
    <property type="nucleotide sequence ID" value="NZ_BNJF01000007.1"/>
</dbReference>
<dbReference type="AlphaFoldDB" id="A0A8J3IA59"/>
<dbReference type="PANTHER" id="PTHR38588:SF1">
    <property type="entry name" value="BLL0334 PROTEIN"/>
    <property type="match status" value="1"/>
</dbReference>
<keyword evidence="2" id="KW-1185">Reference proteome</keyword>
<evidence type="ECO:0000313" key="1">
    <source>
        <dbReference type="EMBL" id="GHO50063.1"/>
    </source>
</evidence>
<proteinExistence type="predicted"/>
<comment type="caution">
    <text evidence="1">The sequence shown here is derived from an EMBL/GenBank/DDBJ whole genome shotgun (WGS) entry which is preliminary data.</text>
</comment>
<organism evidence="1 2">
    <name type="scientific">Ktedonospora formicarum</name>
    <dbReference type="NCBI Taxonomy" id="2778364"/>
    <lineage>
        <taxon>Bacteria</taxon>
        <taxon>Bacillati</taxon>
        <taxon>Chloroflexota</taxon>
        <taxon>Ktedonobacteria</taxon>
        <taxon>Ktedonobacterales</taxon>
        <taxon>Ktedonobacteraceae</taxon>
        <taxon>Ktedonospora</taxon>
    </lineage>
</organism>
<dbReference type="Pfam" id="PF06240">
    <property type="entry name" value="COXG"/>
    <property type="match status" value="1"/>
</dbReference>
<dbReference type="SUPFAM" id="SSF55961">
    <property type="entry name" value="Bet v1-like"/>
    <property type="match status" value="1"/>
</dbReference>
<accession>A0A8J3IA59</accession>
<dbReference type="InterPro" id="IPR010419">
    <property type="entry name" value="CO_DH_gsu"/>
</dbReference>
<dbReference type="Gene3D" id="3.30.530.20">
    <property type="match status" value="1"/>
</dbReference>
<protein>
    <recommendedName>
        <fullName evidence="3">Carbon monoxide dehydrogenase</fullName>
    </recommendedName>
</protein>
<reference evidence="1" key="1">
    <citation type="submission" date="2020-10" db="EMBL/GenBank/DDBJ databases">
        <title>Taxonomic study of unclassified bacteria belonging to the class Ktedonobacteria.</title>
        <authorList>
            <person name="Yabe S."/>
            <person name="Wang C.M."/>
            <person name="Zheng Y."/>
            <person name="Sakai Y."/>
            <person name="Cavaletti L."/>
            <person name="Monciardini P."/>
            <person name="Donadio S."/>
        </authorList>
    </citation>
    <scope>NUCLEOTIDE SEQUENCE</scope>
    <source>
        <strain evidence="1">SOSP1-1</strain>
    </source>
</reference>